<evidence type="ECO:0000313" key="3">
    <source>
        <dbReference type="Proteomes" id="UP001409585"/>
    </source>
</evidence>
<name>A0AAV3U7S5_9ALTE</name>
<gene>
    <name evidence="2" type="ORF">GCM10025791_41370</name>
</gene>
<evidence type="ECO:0000256" key="1">
    <source>
        <dbReference type="SAM" id="SignalP"/>
    </source>
</evidence>
<proteinExistence type="predicted"/>
<sequence length="144" mass="15627">MFNARSALFICLLLATFRCSAELAIPNIEIGRLMTTPESRAAIVAAKKVSTERKTAVNEKAGGESARKKPLKVFGVVTSDNGDRHVWINQPGTWQKSNKDTATALAHTEDSVLISTSQGKVQVKVGHTLKSNLTTVESYLNTNQ</sequence>
<accession>A0AAV3U7S5</accession>
<dbReference type="AlphaFoldDB" id="A0AAV3U7S5"/>
<dbReference type="EMBL" id="BAABLX010000073">
    <property type="protein sequence ID" value="GAA4956742.1"/>
    <property type="molecule type" value="Genomic_DNA"/>
</dbReference>
<reference evidence="3" key="1">
    <citation type="journal article" date="2019" name="Int. J. Syst. Evol. Microbiol.">
        <title>The Global Catalogue of Microorganisms (GCM) 10K type strain sequencing project: providing services to taxonomists for standard genome sequencing and annotation.</title>
        <authorList>
            <consortium name="The Broad Institute Genomics Platform"/>
            <consortium name="The Broad Institute Genome Sequencing Center for Infectious Disease"/>
            <person name="Wu L."/>
            <person name="Ma J."/>
        </authorList>
    </citation>
    <scope>NUCLEOTIDE SEQUENCE [LARGE SCALE GENOMIC DNA]</scope>
    <source>
        <strain evidence="3">JCM 19134</strain>
    </source>
</reference>
<comment type="caution">
    <text evidence="2">The sequence shown here is derived from an EMBL/GenBank/DDBJ whole genome shotgun (WGS) entry which is preliminary data.</text>
</comment>
<evidence type="ECO:0000313" key="2">
    <source>
        <dbReference type="EMBL" id="GAA4956742.1"/>
    </source>
</evidence>
<feature type="signal peptide" evidence="1">
    <location>
        <begin position="1"/>
        <end position="21"/>
    </location>
</feature>
<protein>
    <submittedName>
        <fullName evidence="2">Uncharacterized protein</fullName>
    </submittedName>
</protein>
<keyword evidence="3" id="KW-1185">Reference proteome</keyword>
<dbReference type="Proteomes" id="UP001409585">
    <property type="component" value="Unassembled WGS sequence"/>
</dbReference>
<feature type="chain" id="PRO_5043337954" evidence="1">
    <location>
        <begin position="22"/>
        <end position="144"/>
    </location>
</feature>
<organism evidence="2 3">
    <name type="scientific">Halioxenophilus aromaticivorans</name>
    <dbReference type="NCBI Taxonomy" id="1306992"/>
    <lineage>
        <taxon>Bacteria</taxon>
        <taxon>Pseudomonadati</taxon>
        <taxon>Pseudomonadota</taxon>
        <taxon>Gammaproteobacteria</taxon>
        <taxon>Alteromonadales</taxon>
        <taxon>Alteromonadaceae</taxon>
        <taxon>Halioxenophilus</taxon>
    </lineage>
</organism>
<keyword evidence="1" id="KW-0732">Signal</keyword>